<organism evidence="2 3">
    <name type="scientific">Panicum miliaceum</name>
    <name type="common">Proso millet</name>
    <name type="synonym">Broomcorn millet</name>
    <dbReference type="NCBI Taxonomy" id="4540"/>
    <lineage>
        <taxon>Eukaryota</taxon>
        <taxon>Viridiplantae</taxon>
        <taxon>Streptophyta</taxon>
        <taxon>Embryophyta</taxon>
        <taxon>Tracheophyta</taxon>
        <taxon>Spermatophyta</taxon>
        <taxon>Magnoliopsida</taxon>
        <taxon>Liliopsida</taxon>
        <taxon>Poales</taxon>
        <taxon>Poaceae</taxon>
        <taxon>PACMAD clade</taxon>
        <taxon>Panicoideae</taxon>
        <taxon>Panicodae</taxon>
        <taxon>Paniceae</taxon>
        <taxon>Panicinae</taxon>
        <taxon>Panicum</taxon>
        <taxon>Panicum sect. Panicum</taxon>
    </lineage>
</organism>
<evidence type="ECO:0000313" key="3">
    <source>
        <dbReference type="Proteomes" id="UP000275267"/>
    </source>
</evidence>
<dbReference type="Proteomes" id="UP000275267">
    <property type="component" value="Unassembled WGS sequence"/>
</dbReference>
<name>A0A3L6RL14_PANMI</name>
<comment type="caution">
    <text evidence="2">The sequence shown here is derived from an EMBL/GenBank/DDBJ whole genome shotgun (WGS) entry which is preliminary data.</text>
</comment>
<sequence length="212" mass="24610">METFYLTQVAVAVPSMMICGQPSKAKAIMQFEEEKAMECGNLSSSLQKLYIWEKKLLKEVKATEKIQMLYEQKHKEQKKLYYGGAEAHKLEAIEICVKKFMQMWHTMSECHQMQWHALSHAKNMDSIMAPEGFNEDHIDLFKNLELQLLDMTANLAQWLNAQKSYAGYFNEWLKKGIEYEPEVTDDRVPPFSPGRLGAPPIFTIYNNWAVSM</sequence>
<gene>
    <name evidence="2" type="ORF">C2845_PM13G25170</name>
</gene>
<accession>A0A3L6RL14</accession>
<dbReference type="PANTHER" id="PTHR21450:SF48">
    <property type="entry name" value="OS08G0551200 PROTEIN"/>
    <property type="match status" value="1"/>
</dbReference>
<keyword evidence="3" id="KW-1185">Reference proteome</keyword>
<dbReference type="InterPro" id="IPR006867">
    <property type="entry name" value="DUF632"/>
</dbReference>
<reference evidence="3" key="1">
    <citation type="journal article" date="2019" name="Nat. Commun.">
        <title>The genome of broomcorn millet.</title>
        <authorList>
            <person name="Zou C."/>
            <person name="Miki D."/>
            <person name="Li D."/>
            <person name="Tang Q."/>
            <person name="Xiao L."/>
            <person name="Rajput S."/>
            <person name="Deng P."/>
            <person name="Jia W."/>
            <person name="Huang R."/>
            <person name="Zhang M."/>
            <person name="Sun Y."/>
            <person name="Hu J."/>
            <person name="Fu X."/>
            <person name="Schnable P.S."/>
            <person name="Li F."/>
            <person name="Zhang H."/>
            <person name="Feng B."/>
            <person name="Zhu X."/>
            <person name="Liu R."/>
            <person name="Schnable J.C."/>
            <person name="Zhu J.-K."/>
            <person name="Zhang H."/>
        </authorList>
    </citation>
    <scope>NUCLEOTIDE SEQUENCE [LARGE SCALE GENOMIC DNA]</scope>
</reference>
<dbReference type="OrthoDB" id="658187at2759"/>
<dbReference type="EMBL" id="PQIB02000008">
    <property type="protein sequence ID" value="RLN05136.1"/>
    <property type="molecule type" value="Genomic_DNA"/>
</dbReference>
<dbReference type="STRING" id="4540.A0A3L6RL14"/>
<proteinExistence type="predicted"/>
<dbReference type="AlphaFoldDB" id="A0A3L6RL14"/>
<dbReference type="PANTHER" id="PTHR21450">
    <property type="entry name" value="PROTEIN ALTERED PHOSPHATE STARVATION RESPONSE 1"/>
    <property type="match status" value="1"/>
</dbReference>
<evidence type="ECO:0000259" key="1">
    <source>
        <dbReference type="Pfam" id="PF04782"/>
    </source>
</evidence>
<dbReference type="Pfam" id="PF04782">
    <property type="entry name" value="DUF632"/>
    <property type="match status" value="1"/>
</dbReference>
<protein>
    <recommendedName>
        <fullName evidence="1">DUF632 domain-containing protein</fullName>
    </recommendedName>
</protein>
<evidence type="ECO:0000313" key="2">
    <source>
        <dbReference type="EMBL" id="RLN05136.1"/>
    </source>
</evidence>
<feature type="domain" description="DUF632" evidence="1">
    <location>
        <begin position="97"/>
        <end position="210"/>
    </location>
</feature>